<name>A0ABP1AV47_9BRYO</name>
<protein>
    <recommendedName>
        <fullName evidence="3">RRM domain-containing protein</fullName>
    </recommendedName>
</protein>
<proteinExistence type="predicted"/>
<reference evidence="4" key="1">
    <citation type="submission" date="2024-03" db="EMBL/GenBank/DDBJ databases">
        <authorList>
            <consortium name="ELIXIR-Norway"/>
            <consortium name="Elixir Norway"/>
        </authorList>
    </citation>
    <scope>NUCLEOTIDE SEQUENCE</scope>
</reference>
<dbReference type="EMBL" id="OZ023717">
    <property type="protein sequence ID" value="CAK9866252.1"/>
    <property type="molecule type" value="Genomic_DNA"/>
</dbReference>
<dbReference type="SUPFAM" id="SSF54928">
    <property type="entry name" value="RNA-binding domain, RBD"/>
    <property type="match status" value="1"/>
</dbReference>
<organism evidence="4 5">
    <name type="scientific">Sphagnum jensenii</name>
    <dbReference type="NCBI Taxonomy" id="128206"/>
    <lineage>
        <taxon>Eukaryota</taxon>
        <taxon>Viridiplantae</taxon>
        <taxon>Streptophyta</taxon>
        <taxon>Embryophyta</taxon>
        <taxon>Bryophyta</taxon>
        <taxon>Sphagnophytina</taxon>
        <taxon>Sphagnopsida</taxon>
        <taxon>Sphagnales</taxon>
        <taxon>Sphagnaceae</taxon>
        <taxon>Sphagnum</taxon>
    </lineage>
</organism>
<evidence type="ECO:0000256" key="2">
    <source>
        <dbReference type="SAM" id="MobiDB-lite"/>
    </source>
</evidence>
<dbReference type="Pfam" id="PF00076">
    <property type="entry name" value="RRM_1"/>
    <property type="match status" value="1"/>
</dbReference>
<feature type="domain" description="RRM" evidence="3">
    <location>
        <begin position="48"/>
        <end position="122"/>
    </location>
</feature>
<dbReference type="SMART" id="SM00360">
    <property type="entry name" value="RRM"/>
    <property type="match status" value="1"/>
</dbReference>
<sequence>MAVSTFWSCSLDSCRSFDVSAARSHLVFRFREFLGMHDAGAAGNEYTNTVRVSNVSPKATEHDIQDFFSFSGEIEHIELHKDGELSQIAFVTFKDAQALDTALLLSGATVVDQAVTISAAEESDSPAMSHPAATPSEHAYATELPVSSNRAQEVFSNMLAGGFVLGQNAMARAKALDEKHHITANASQLSANASARVASLDKKIGITQKITAGSAAVNQQVKAVDEKYQVTEKTRSVLIAAEQKINNAGSAIMKNRYVLSGASWVTGAYAKVAKSAGEVGQRAMEKATIFETEEQKHGQKSTSGRYLNSSSLDHDQVPSAEPASEPVTKTPPTQGLVL</sequence>
<dbReference type="PANTHER" id="PTHR32343">
    <property type="entry name" value="SERINE/ARGININE-RICH SPLICING FACTOR"/>
    <property type="match status" value="1"/>
</dbReference>
<dbReference type="Gene3D" id="3.30.70.330">
    <property type="match status" value="1"/>
</dbReference>
<evidence type="ECO:0000259" key="3">
    <source>
        <dbReference type="PROSITE" id="PS50102"/>
    </source>
</evidence>
<dbReference type="PANTHER" id="PTHR32343:SF10">
    <property type="entry name" value="RNA-BINDING REGION RNP-1 DOMAIN-CONTAINING PROTEIN"/>
    <property type="match status" value="1"/>
</dbReference>
<dbReference type="InterPro" id="IPR012677">
    <property type="entry name" value="Nucleotide-bd_a/b_plait_sf"/>
</dbReference>
<keyword evidence="1" id="KW-0694">RNA-binding</keyword>
<evidence type="ECO:0000313" key="4">
    <source>
        <dbReference type="EMBL" id="CAK9866252.1"/>
    </source>
</evidence>
<feature type="compositionally biased region" description="Polar residues" evidence="2">
    <location>
        <begin position="300"/>
        <end position="311"/>
    </location>
</feature>
<keyword evidence="5" id="KW-1185">Reference proteome</keyword>
<feature type="region of interest" description="Disordered" evidence="2">
    <location>
        <begin position="292"/>
        <end position="338"/>
    </location>
</feature>
<evidence type="ECO:0000256" key="1">
    <source>
        <dbReference type="PROSITE-ProRule" id="PRU00176"/>
    </source>
</evidence>
<dbReference type="Proteomes" id="UP001497522">
    <property type="component" value="Chromosome 16"/>
</dbReference>
<dbReference type="InterPro" id="IPR000504">
    <property type="entry name" value="RRM_dom"/>
</dbReference>
<dbReference type="InterPro" id="IPR035979">
    <property type="entry name" value="RBD_domain_sf"/>
</dbReference>
<evidence type="ECO:0000313" key="5">
    <source>
        <dbReference type="Proteomes" id="UP001497522"/>
    </source>
</evidence>
<dbReference type="PROSITE" id="PS50102">
    <property type="entry name" value="RRM"/>
    <property type="match status" value="1"/>
</dbReference>
<accession>A0ABP1AV47</accession>
<gene>
    <name evidence="4" type="ORF">CSSPJE1EN2_LOCUS9247</name>
</gene>